<comment type="caution">
    <text evidence="1">The sequence shown here is derived from an EMBL/GenBank/DDBJ whole genome shotgun (WGS) entry which is preliminary data.</text>
</comment>
<sequence length="125" mass="14451">MKMQRVCALLLLYRFLFSKPDCNGNTFCGCHPELVEGLFVTRCFDKLSMTVMNGAVATKRLQWKAGLKYPKNSYFCFSKNIRNSTALETSEIFIKYLKRLATFGYDYASTLYKQTNEGGKNIYFK</sequence>
<keyword evidence="2" id="KW-1185">Reference proteome</keyword>
<evidence type="ECO:0000313" key="1">
    <source>
        <dbReference type="EMBL" id="MFN0293058.1"/>
    </source>
</evidence>
<dbReference type="Proteomes" id="UP001517367">
    <property type="component" value="Unassembled WGS sequence"/>
</dbReference>
<gene>
    <name evidence="1" type="ORF">E5L68_016820</name>
</gene>
<evidence type="ECO:0000313" key="2">
    <source>
        <dbReference type="Proteomes" id="UP001517367"/>
    </source>
</evidence>
<protein>
    <submittedName>
        <fullName evidence="1">Uncharacterized protein</fullName>
    </submittedName>
</protein>
<reference evidence="1 2" key="1">
    <citation type="submission" date="2024-12" db="EMBL/GenBank/DDBJ databases">
        <authorList>
            <person name="Hu S."/>
        </authorList>
    </citation>
    <scope>NUCLEOTIDE SEQUENCE [LARGE SCALE GENOMIC DNA]</scope>
    <source>
        <strain evidence="1 2">P-25</strain>
    </source>
</reference>
<accession>A0ABW9JP81</accession>
<organism evidence="1 2">
    <name type="scientific">Pedobacter helvus</name>
    <dbReference type="NCBI Taxonomy" id="2563444"/>
    <lineage>
        <taxon>Bacteria</taxon>
        <taxon>Pseudomonadati</taxon>
        <taxon>Bacteroidota</taxon>
        <taxon>Sphingobacteriia</taxon>
        <taxon>Sphingobacteriales</taxon>
        <taxon>Sphingobacteriaceae</taxon>
        <taxon>Pedobacter</taxon>
    </lineage>
</organism>
<dbReference type="EMBL" id="SRMP02000045">
    <property type="protein sequence ID" value="MFN0293058.1"/>
    <property type="molecule type" value="Genomic_DNA"/>
</dbReference>
<name>A0ABW9JP81_9SPHI</name>
<proteinExistence type="predicted"/>
<dbReference type="RefSeq" id="WP_138728753.1">
    <property type="nucleotide sequence ID" value="NZ_SRMP02000045.1"/>
</dbReference>